<evidence type="ECO:0000256" key="2">
    <source>
        <dbReference type="SAM" id="Phobius"/>
    </source>
</evidence>
<reference evidence="4" key="1">
    <citation type="submission" date="2016-11" db="EMBL/GenBank/DDBJ databases">
        <authorList>
            <person name="Varghese N."/>
            <person name="Submissions S."/>
        </authorList>
    </citation>
    <scope>NUCLEOTIDE SEQUENCE [LARGE SCALE GENOMIC DNA]</scope>
    <source>
        <strain evidence="4">DSM 16785</strain>
    </source>
</reference>
<dbReference type="EMBL" id="FQUI01000012">
    <property type="protein sequence ID" value="SHE70621.1"/>
    <property type="molecule type" value="Genomic_DNA"/>
</dbReference>
<evidence type="ECO:0000313" key="4">
    <source>
        <dbReference type="EMBL" id="SHE70621.1"/>
    </source>
</evidence>
<dbReference type="STRING" id="1122195.SAMN02745164_00971"/>
<sequence>MISLKKWFKNNIKIIFSLLFIILYIIWIVFIYHIIAFDAEKRMDVQYNKILKTIEFQENSIFNDIKLVTNSYVYAVDSKKVLEDVVNNNMYIKSIIDYKPLSDVIDKGYPEKFLNNNLKLEIKNKIKDLEKGKYIKFNTKDSLFYIMPYFYKLIENQEIFQGLLIFEIDKDSMLNQVKEFLLDDEKIVSTKPIKNFFIKYKEYRFYSTKYYYVISFKGKVYTFFYLSLILFFIVIVLYYIIKTLFVRFLEKNMIEPVKDFSEYIRESKVEPYNKEFKIVEFENMRKAFNEMIIKMKNNKIELESAYEETNAMNEELIETNKKLEQYIKKFESIIKIIGNMSLQDFDEKKFFDEFLKLSIDMIPEVKYGSIVIKENKNWKFISTYGHNFEILKHVVFPEKNFIYAKKSKIVEDIISEDKILLDNKNYKMIKEATIPIKKSILVPLKINDIIIGQIALDTDREVDISEESVKLVETLSIISSVFIRLKRVSKEEGKLHKNIILALIKALEYYDKYTKGHSERVAKYSTEFAEFINLSKEKIKKLYWSSITHDIGKFFIPQTILNKPGKLNDEEYEIIKEHPVKSYELLSKNEYLNEFSIIVRHHHERWDGTGYPDGLKEENIPYFSRIISLADSFDAMRTERPYKKEMRIDEIIEEIRRNAGTQFDPILSSKFIEFLRRKYL</sequence>
<feature type="domain" description="HD-GYP" evidence="3">
    <location>
        <begin position="492"/>
        <end position="680"/>
    </location>
</feature>
<evidence type="ECO:0000256" key="1">
    <source>
        <dbReference type="SAM" id="Coils"/>
    </source>
</evidence>
<proteinExistence type="predicted"/>
<name>A0A1M4VNF1_MARH1</name>
<dbReference type="Proteomes" id="UP000184334">
    <property type="component" value="Unassembled WGS sequence"/>
</dbReference>
<keyword evidence="2" id="KW-0472">Membrane</keyword>
<dbReference type="OrthoDB" id="9804747at2"/>
<dbReference type="PROSITE" id="PS51832">
    <property type="entry name" value="HD_GYP"/>
    <property type="match status" value="1"/>
</dbReference>
<keyword evidence="2" id="KW-1133">Transmembrane helix</keyword>
<evidence type="ECO:0000259" key="3">
    <source>
        <dbReference type="PROSITE" id="PS51832"/>
    </source>
</evidence>
<feature type="coiled-coil region" evidence="1">
    <location>
        <begin position="295"/>
        <end position="333"/>
    </location>
</feature>
<dbReference type="PANTHER" id="PTHR43155">
    <property type="entry name" value="CYCLIC DI-GMP PHOSPHODIESTERASE PA4108-RELATED"/>
    <property type="match status" value="1"/>
</dbReference>
<feature type="transmembrane region" description="Helical" evidence="2">
    <location>
        <begin position="12"/>
        <end position="35"/>
    </location>
</feature>
<keyword evidence="5" id="KW-1185">Reference proteome</keyword>
<protein>
    <submittedName>
        <fullName evidence="4">HD domain-containing protein</fullName>
    </submittedName>
</protein>
<dbReference type="SMART" id="SM00471">
    <property type="entry name" value="HDc"/>
    <property type="match status" value="1"/>
</dbReference>
<feature type="transmembrane region" description="Helical" evidence="2">
    <location>
        <begin position="220"/>
        <end position="241"/>
    </location>
</feature>
<organism evidence="4 5">
    <name type="scientific">Marinitoga hydrogenitolerans (strain DSM 16785 / JCM 12826 / AT1271)</name>
    <dbReference type="NCBI Taxonomy" id="1122195"/>
    <lineage>
        <taxon>Bacteria</taxon>
        <taxon>Thermotogati</taxon>
        <taxon>Thermotogota</taxon>
        <taxon>Thermotogae</taxon>
        <taxon>Petrotogales</taxon>
        <taxon>Petrotogaceae</taxon>
        <taxon>Marinitoga</taxon>
    </lineage>
</organism>
<dbReference type="InterPro" id="IPR003607">
    <property type="entry name" value="HD/PDEase_dom"/>
</dbReference>
<dbReference type="CDD" id="cd00077">
    <property type="entry name" value="HDc"/>
    <property type="match status" value="1"/>
</dbReference>
<comment type="caution">
    <text evidence="4">The sequence shown here is derived from an EMBL/GenBank/DDBJ whole genome shotgun (WGS) entry which is preliminary data.</text>
</comment>
<evidence type="ECO:0000313" key="5">
    <source>
        <dbReference type="Proteomes" id="UP000184334"/>
    </source>
</evidence>
<dbReference type="SUPFAM" id="SSF55781">
    <property type="entry name" value="GAF domain-like"/>
    <property type="match status" value="1"/>
</dbReference>
<dbReference type="InterPro" id="IPR037522">
    <property type="entry name" value="HD_GYP_dom"/>
</dbReference>
<dbReference type="PANTHER" id="PTHR43155:SF8">
    <property type="entry name" value="METAL DEPENDENT PHOSPHOHYDROLASE"/>
    <property type="match status" value="1"/>
</dbReference>
<keyword evidence="1" id="KW-0175">Coiled coil</keyword>
<dbReference type="SUPFAM" id="SSF109604">
    <property type="entry name" value="HD-domain/PDEase-like"/>
    <property type="match status" value="1"/>
</dbReference>
<dbReference type="AlphaFoldDB" id="A0A1M4VNF1"/>
<keyword evidence="2" id="KW-0812">Transmembrane</keyword>
<dbReference type="RefSeq" id="WP_072864011.1">
    <property type="nucleotide sequence ID" value="NZ_FQUI01000012.1"/>
</dbReference>
<dbReference type="Gene3D" id="1.10.3210.10">
    <property type="entry name" value="Hypothetical protein af1432"/>
    <property type="match status" value="1"/>
</dbReference>
<dbReference type="Pfam" id="PF13487">
    <property type="entry name" value="HD_5"/>
    <property type="match status" value="1"/>
</dbReference>
<accession>A0A1M4VNF1</accession>
<gene>
    <name evidence="4" type="ORF">SAMN02745164_00971</name>
</gene>